<name>A0A6N8I255_9FIRM</name>
<comment type="similarity">
    <text evidence="1 5">Belongs to the transferase hexapeptide repeat family.</text>
</comment>
<dbReference type="Gene3D" id="2.160.10.10">
    <property type="entry name" value="Hexapeptide repeat proteins"/>
    <property type="match status" value="1"/>
</dbReference>
<organism evidence="7 8">
    <name type="scientific">Caproicibacter fermentans</name>
    <dbReference type="NCBI Taxonomy" id="2576756"/>
    <lineage>
        <taxon>Bacteria</taxon>
        <taxon>Bacillati</taxon>
        <taxon>Bacillota</taxon>
        <taxon>Clostridia</taxon>
        <taxon>Eubacteriales</taxon>
        <taxon>Acutalibacteraceae</taxon>
        <taxon>Caproicibacter</taxon>
    </lineage>
</organism>
<dbReference type="AlphaFoldDB" id="A0A6N8I255"/>
<gene>
    <name evidence="7" type="primary">lacA</name>
    <name evidence="7" type="ORF">CAFE_28860</name>
</gene>
<dbReference type="InterPro" id="IPR018357">
    <property type="entry name" value="Hexapep_transf_CS"/>
</dbReference>
<dbReference type="InterPro" id="IPR024688">
    <property type="entry name" value="Mac_dom"/>
</dbReference>
<keyword evidence="2 5" id="KW-0808">Transferase</keyword>
<dbReference type="SMART" id="SM01266">
    <property type="entry name" value="Mac"/>
    <property type="match status" value="1"/>
</dbReference>
<evidence type="ECO:0000256" key="3">
    <source>
        <dbReference type="ARBA" id="ARBA00022737"/>
    </source>
</evidence>
<dbReference type="InterPro" id="IPR011004">
    <property type="entry name" value="Trimer_LpxA-like_sf"/>
</dbReference>
<feature type="domain" description="Maltose/galactoside acetyltransferase" evidence="6">
    <location>
        <begin position="7"/>
        <end position="60"/>
    </location>
</feature>
<dbReference type="Pfam" id="PF12464">
    <property type="entry name" value="Mac"/>
    <property type="match status" value="1"/>
</dbReference>
<dbReference type="OrthoDB" id="9801697at2"/>
<evidence type="ECO:0000256" key="5">
    <source>
        <dbReference type="RuleBase" id="RU367021"/>
    </source>
</evidence>
<evidence type="ECO:0000256" key="2">
    <source>
        <dbReference type="ARBA" id="ARBA00022679"/>
    </source>
</evidence>
<dbReference type="GO" id="GO:0008870">
    <property type="term" value="F:galactoside O-acetyltransferase activity"/>
    <property type="evidence" value="ECO:0007669"/>
    <property type="project" value="TreeGrafter"/>
</dbReference>
<keyword evidence="3" id="KW-0677">Repeat</keyword>
<dbReference type="Pfam" id="PF00132">
    <property type="entry name" value="Hexapep"/>
    <property type="match status" value="1"/>
</dbReference>
<dbReference type="CDD" id="cd03357">
    <property type="entry name" value="LbH_MAT_GAT"/>
    <property type="match status" value="1"/>
</dbReference>
<sequence>MTDLTEKEKMLSGLPYIGDQALAREHRRAADLLYDFNHTRPSEAEKRIGLLRELFGSVGESFWVEPPFRCDYGGNISVGDHFYANYNCVFLDCAKITIGSHAFFAPGVSLYTAGHPVHREPRNRLVEYALPITIGDSVWLGGGVLVCPGVTVGDGAVVGAGSVVTHDIPANVVAAGNPCRVLRAITEEDRRYYCKRRLLPDGDPRFAEFSAEPV</sequence>
<evidence type="ECO:0000256" key="1">
    <source>
        <dbReference type="ARBA" id="ARBA00007274"/>
    </source>
</evidence>
<keyword evidence="8" id="KW-1185">Reference proteome</keyword>
<evidence type="ECO:0000313" key="8">
    <source>
        <dbReference type="Proteomes" id="UP000469440"/>
    </source>
</evidence>
<dbReference type="EMBL" id="VWXL01000084">
    <property type="protein sequence ID" value="MVB12154.1"/>
    <property type="molecule type" value="Genomic_DNA"/>
</dbReference>
<dbReference type="PROSITE" id="PS00101">
    <property type="entry name" value="HEXAPEP_TRANSFERASES"/>
    <property type="match status" value="1"/>
</dbReference>
<dbReference type="InterPro" id="IPR039369">
    <property type="entry name" value="LacA-like"/>
</dbReference>
<dbReference type="PANTHER" id="PTHR43017">
    <property type="entry name" value="GALACTOSIDE O-ACETYLTRANSFERASE"/>
    <property type="match status" value="1"/>
</dbReference>
<evidence type="ECO:0000256" key="4">
    <source>
        <dbReference type="ARBA" id="ARBA00023315"/>
    </source>
</evidence>
<keyword evidence="4 5" id="KW-0012">Acyltransferase</keyword>
<proteinExistence type="inferred from homology"/>
<dbReference type="EC" id="2.3.1.-" evidence="5"/>
<dbReference type="FunFam" id="2.160.10.10:FF:000008">
    <property type="entry name" value="Maltose O-acetyltransferase"/>
    <property type="match status" value="1"/>
</dbReference>
<reference evidence="7 8" key="1">
    <citation type="submission" date="2019-09" db="EMBL/GenBank/DDBJ databases">
        <title>Genome sequence of Clostridium sp. EA1.</title>
        <authorList>
            <person name="Poehlein A."/>
            <person name="Bengelsdorf F.R."/>
            <person name="Daniel R."/>
        </authorList>
    </citation>
    <scope>NUCLEOTIDE SEQUENCE [LARGE SCALE GENOMIC DNA]</scope>
    <source>
        <strain evidence="7 8">EA1</strain>
    </source>
</reference>
<dbReference type="PANTHER" id="PTHR43017:SF1">
    <property type="entry name" value="ACETYLTRANSFERASE YJL218W-RELATED"/>
    <property type="match status" value="1"/>
</dbReference>
<dbReference type="SUPFAM" id="SSF51161">
    <property type="entry name" value="Trimeric LpxA-like enzymes"/>
    <property type="match status" value="1"/>
</dbReference>
<evidence type="ECO:0000259" key="6">
    <source>
        <dbReference type="SMART" id="SM01266"/>
    </source>
</evidence>
<accession>A0A6N8I255</accession>
<comment type="caution">
    <text evidence="7">The sequence shown here is derived from an EMBL/GenBank/DDBJ whole genome shotgun (WGS) entry which is preliminary data.</text>
</comment>
<dbReference type="InterPro" id="IPR001451">
    <property type="entry name" value="Hexapep"/>
</dbReference>
<dbReference type="Proteomes" id="UP000469440">
    <property type="component" value="Unassembled WGS sequence"/>
</dbReference>
<protein>
    <recommendedName>
        <fullName evidence="5">Acetyltransferase</fullName>
        <ecNumber evidence="5">2.3.1.-</ecNumber>
    </recommendedName>
</protein>
<evidence type="ECO:0000313" key="7">
    <source>
        <dbReference type="EMBL" id="MVB12154.1"/>
    </source>
</evidence>